<dbReference type="InterPro" id="IPR013083">
    <property type="entry name" value="Znf_RING/FYVE/PHD"/>
</dbReference>
<evidence type="ECO:0000313" key="7">
    <source>
        <dbReference type="Proteomes" id="UP000005408"/>
    </source>
</evidence>
<keyword evidence="7" id="KW-1185">Reference proteome</keyword>
<evidence type="ECO:0000256" key="1">
    <source>
        <dbReference type="ARBA" id="ARBA00022723"/>
    </source>
</evidence>
<dbReference type="Proteomes" id="UP000005408">
    <property type="component" value="Unassembled WGS sequence"/>
</dbReference>
<accession>A0A8W8KX27</accession>
<dbReference type="GO" id="GO:0008270">
    <property type="term" value="F:zinc ion binding"/>
    <property type="evidence" value="ECO:0007669"/>
    <property type="project" value="UniProtKB-KW"/>
</dbReference>
<dbReference type="Gene3D" id="2.120.10.30">
    <property type="entry name" value="TolB, C-terminal domain"/>
    <property type="match status" value="1"/>
</dbReference>
<keyword evidence="3" id="KW-0862">Zinc</keyword>
<dbReference type="PANTHER" id="PTHR25462:SF296">
    <property type="entry name" value="MEIOTIC P26, ISOFORM F"/>
    <property type="match status" value="1"/>
</dbReference>
<dbReference type="InterPro" id="IPR047153">
    <property type="entry name" value="TRIM45/56/19-like"/>
</dbReference>
<evidence type="ECO:0000259" key="5">
    <source>
        <dbReference type="PROSITE" id="PS50089"/>
    </source>
</evidence>
<dbReference type="GO" id="GO:0061630">
    <property type="term" value="F:ubiquitin protein ligase activity"/>
    <property type="evidence" value="ECO:0007669"/>
    <property type="project" value="TreeGrafter"/>
</dbReference>
<dbReference type="InterPro" id="IPR001841">
    <property type="entry name" value="Znf_RING"/>
</dbReference>
<dbReference type="AlphaFoldDB" id="A0A8W8KX27"/>
<protein>
    <recommendedName>
        <fullName evidence="5">RING-type domain-containing protein</fullName>
    </recommendedName>
</protein>
<evidence type="ECO:0000256" key="2">
    <source>
        <dbReference type="ARBA" id="ARBA00022771"/>
    </source>
</evidence>
<keyword evidence="1" id="KW-0479">Metal-binding</keyword>
<dbReference type="Gene3D" id="3.30.40.10">
    <property type="entry name" value="Zinc/RING finger domain, C3HC4 (zinc finger)"/>
    <property type="match status" value="1"/>
</dbReference>
<dbReference type="InterPro" id="IPR027370">
    <property type="entry name" value="Znf-RING_euk"/>
</dbReference>
<dbReference type="SUPFAM" id="SSF101898">
    <property type="entry name" value="NHL repeat"/>
    <property type="match status" value="1"/>
</dbReference>
<evidence type="ECO:0000256" key="3">
    <source>
        <dbReference type="ARBA" id="ARBA00022833"/>
    </source>
</evidence>
<feature type="domain" description="RING-type" evidence="5">
    <location>
        <begin position="24"/>
        <end position="67"/>
    </location>
</feature>
<dbReference type="PROSITE" id="PS50089">
    <property type="entry name" value="ZF_RING_2"/>
    <property type="match status" value="1"/>
</dbReference>
<dbReference type="InterPro" id="IPR011042">
    <property type="entry name" value="6-blade_b-propeller_TolB-like"/>
</dbReference>
<evidence type="ECO:0000313" key="6">
    <source>
        <dbReference type="EnsemblMetazoa" id="G25395.3:cds"/>
    </source>
</evidence>
<proteinExistence type="predicted"/>
<keyword evidence="2 4" id="KW-0863">Zinc-finger</keyword>
<evidence type="ECO:0000256" key="4">
    <source>
        <dbReference type="PROSITE-ProRule" id="PRU00175"/>
    </source>
</evidence>
<sequence>MIPKRTRKKVKRMACNLKDDSKVCAICWDEFATPKNLKCGHTFCLSCLKSYQKKSENRDEIKCPLCRQKQKVFFGCLDKLPDNYFVKLKPPKPDEKLCCSLCPERTPLKPCSHCDLKLCPSCKCSHKKALTLSNDEYEVSSDSGSDEDEDKDLIDDGLLPFHLALSGQFIKTKFNATLQSSFSIKPMSSYPGDEQNIFVSNMHENETGLCEIITCYGPECVRVDIEGTELDRRFYDQGISCIIGIGMEQKIIAHFHERMLLKEEDGDVQLFTKTENLNPTAVCQINNGQIVCVGWCRDQPGKSKETYNNDKMGALHFYDRRGHFLKKITRFSSESYMRKPRAMSYCKSNDTICVSDTANKCVYIVDPEGELLNRYTGVFLGISGTFLDRFSVFVPGPVCHNEGGDIFVGNRADHAIHILSPIGQFLGYLASRCDIGFGSPFALMFDSEHRLWVGDFKDGKIRVFEITSYKNFI</sequence>
<dbReference type="SMART" id="SM00184">
    <property type="entry name" value="RING"/>
    <property type="match status" value="1"/>
</dbReference>
<organism evidence="6 7">
    <name type="scientific">Magallana gigas</name>
    <name type="common">Pacific oyster</name>
    <name type="synonym">Crassostrea gigas</name>
    <dbReference type="NCBI Taxonomy" id="29159"/>
    <lineage>
        <taxon>Eukaryota</taxon>
        <taxon>Metazoa</taxon>
        <taxon>Spiralia</taxon>
        <taxon>Lophotrochozoa</taxon>
        <taxon>Mollusca</taxon>
        <taxon>Bivalvia</taxon>
        <taxon>Autobranchia</taxon>
        <taxon>Pteriomorphia</taxon>
        <taxon>Ostreida</taxon>
        <taxon>Ostreoidea</taxon>
        <taxon>Ostreidae</taxon>
        <taxon>Magallana</taxon>
    </lineage>
</organism>
<dbReference type="PANTHER" id="PTHR25462">
    <property type="entry name" value="BONUS, ISOFORM C-RELATED"/>
    <property type="match status" value="1"/>
</dbReference>
<dbReference type="PROSITE" id="PS00518">
    <property type="entry name" value="ZF_RING_1"/>
    <property type="match status" value="1"/>
</dbReference>
<dbReference type="Pfam" id="PF13445">
    <property type="entry name" value="zf-RING_UBOX"/>
    <property type="match status" value="1"/>
</dbReference>
<reference evidence="6" key="1">
    <citation type="submission" date="2022-08" db="UniProtKB">
        <authorList>
            <consortium name="EnsemblMetazoa"/>
        </authorList>
    </citation>
    <scope>IDENTIFICATION</scope>
    <source>
        <strain evidence="6">05x7-T-G4-1.051#20</strain>
    </source>
</reference>
<name>A0A8W8KX27_MAGGI</name>
<dbReference type="EnsemblMetazoa" id="G25395.3">
    <property type="protein sequence ID" value="G25395.3:cds"/>
    <property type="gene ID" value="G25395"/>
</dbReference>
<dbReference type="SUPFAM" id="SSF57850">
    <property type="entry name" value="RING/U-box"/>
    <property type="match status" value="1"/>
</dbReference>
<dbReference type="InterPro" id="IPR017907">
    <property type="entry name" value="Znf_RING_CS"/>
</dbReference>